<dbReference type="SMART" id="SM00355">
    <property type="entry name" value="ZnF_C2H2"/>
    <property type="match status" value="2"/>
</dbReference>
<dbReference type="PROSITE" id="PS50157">
    <property type="entry name" value="ZINC_FINGER_C2H2_2"/>
    <property type="match status" value="2"/>
</dbReference>
<dbReference type="Proteomes" id="UP000663828">
    <property type="component" value="Unassembled WGS sequence"/>
</dbReference>
<proteinExistence type="predicted"/>
<dbReference type="AlphaFoldDB" id="A0A813RS07"/>
<accession>A0A813RS07</accession>
<dbReference type="GO" id="GO:0005634">
    <property type="term" value="C:nucleus"/>
    <property type="evidence" value="ECO:0007669"/>
    <property type="project" value="UniProtKB-ARBA"/>
</dbReference>
<keyword evidence="3 5" id="KW-0863">Zinc-finger</keyword>
<keyword evidence="4" id="KW-0862">Zinc</keyword>
<evidence type="ECO:0000256" key="5">
    <source>
        <dbReference type="PROSITE-ProRule" id="PRU00042"/>
    </source>
</evidence>
<evidence type="ECO:0000256" key="6">
    <source>
        <dbReference type="SAM" id="MobiDB-lite"/>
    </source>
</evidence>
<dbReference type="PANTHER" id="PTHR19818:SF139">
    <property type="entry name" value="PAIR-RULE PROTEIN ODD-PAIRED"/>
    <property type="match status" value="1"/>
</dbReference>
<feature type="region of interest" description="Disordered" evidence="6">
    <location>
        <begin position="290"/>
        <end position="309"/>
    </location>
</feature>
<dbReference type="GO" id="GO:0000978">
    <property type="term" value="F:RNA polymerase II cis-regulatory region sequence-specific DNA binding"/>
    <property type="evidence" value="ECO:0007669"/>
    <property type="project" value="TreeGrafter"/>
</dbReference>
<dbReference type="GO" id="GO:0008270">
    <property type="term" value="F:zinc ion binding"/>
    <property type="evidence" value="ECO:0007669"/>
    <property type="project" value="UniProtKB-KW"/>
</dbReference>
<evidence type="ECO:0000256" key="1">
    <source>
        <dbReference type="ARBA" id="ARBA00022723"/>
    </source>
</evidence>
<dbReference type="EMBL" id="CAJNOR010009322">
    <property type="protein sequence ID" value="CAF1643471.1"/>
    <property type="molecule type" value="Genomic_DNA"/>
</dbReference>
<reference evidence="8" key="1">
    <citation type="submission" date="2021-02" db="EMBL/GenBank/DDBJ databases">
        <authorList>
            <person name="Nowell W R."/>
        </authorList>
    </citation>
    <scope>NUCLEOTIDE SEQUENCE</scope>
</reference>
<dbReference type="SUPFAM" id="SSF57667">
    <property type="entry name" value="beta-beta-alpha zinc fingers"/>
    <property type="match status" value="1"/>
</dbReference>
<organism evidence="8 11">
    <name type="scientific">Adineta ricciae</name>
    <name type="common">Rotifer</name>
    <dbReference type="NCBI Taxonomy" id="249248"/>
    <lineage>
        <taxon>Eukaryota</taxon>
        <taxon>Metazoa</taxon>
        <taxon>Spiralia</taxon>
        <taxon>Gnathifera</taxon>
        <taxon>Rotifera</taxon>
        <taxon>Eurotatoria</taxon>
        <taxon>Bdelloidea</taxon>
        <taxon>Adinetida</taxon>
        <taxon>Adinetidae</taxon>
        <taxon>Adineta</taxon>
    </lineage>
</organism>
<evidence type="ECO:0000313" key="9">
    <source>
        <dbReference type="EMBL" id="CAF1643471.1"/>
    </source>
</evidence>
<evidence type="ECO:0000313" key="11">
    <source>
        <dbReference type="Proteomes" id="UP000663852"/>
    </source>
</evidence>
<evidence type="ECO:0000313" key="8">
    <source>
        <dbReference type="EMBL" id="CAF0786656.1"/>
    </source>
</evidence>
<sequence>MYTYTVPPNRCSLCYALLSTTQSSNGYSSSHPRHGQRCSAASVERLISSSKRLEKLWQKNGNEMVNSRLICFRCCESIRQIEQIHNQLERLNHEQHILMNKIEHNLYKRALILQGQRQRTNLFAFNHQQIPIDEDDDTEEGEEKPRTVNVANGYNHSSPLAVSTTTLVGAKRRKSKIAHKIHTEDKSSLLNLSVQSNSPVEKFSPNLHFNPHLPKHHRTGIFSSGINGHNNDLTNLSFASAYKSLTIPPSSSAATPPFIDPTTGALIAIVSNPHHAALLAQQHQQLMKSSSISPSSTNTTDEQEIIPPKSQHPKKFPCLLCGRDFSNKSNLNRHHSIVHVAIRNFECARCPKKFKLRQGLKTHMQRCHGVNTDEPTFVLQKHNTHHHYHHHHQQQHPSFAQSK</sequence>
<feature type="compositionally biased region" description="Basic residues" evidence="6">
    <location>
        <begin position="382"/>
        <end position="394"/>
    </location>
</feature>
<keyword evidence="2" id="KW-0677">Repeat</keyword>
<dbReference type="Gene3D" id="3.30.160.60">
    <property type="entry name" value="Classic Zinc Finger"/>
    <property type="match status" value="1"/>
</dbReference>
<dbReference type="GO" id="GO:0000981">
    <property type="term" value="F:DNA-binding transcription factor activity, RNA polymerase II-specific"/>
    <property type="evidence" value="ECO:0007669"/>
    <property type="project" value="TreeGrafter"/>
</dbReference>
<evidence type="ECO:0000313" key="10">
    <source>
        <dbReference type="Proteomes" id="UP000663828"/>
    </source>
</evidence>
<comment type="caution">
    <text evidence="8">The sequence shown here is derived from an EMBL/GenBank/DDBJ whole genome shotgun (WGS) entry which is preliminary data.</text>
</comment>
<evidence type="ECO:0000256" key="2">
    <source>
        <dbReference type="ARBA" id="ARBA00022737"/>
    </source>
</evidence>
<evidence type="ECO:0000256" key="3">
    <source>
        <dbReference type="ARBA" id="ARBA00022771"/>
    </source>
</evidence>
<dbReference type="EMBL" id="CAJNOJ010000011">
    <property type="protein sequence ID" value="CAF0786656.1"/>
    <property type="molecule type" value="Genomic_DNA"/>
</dbReference>
<dbReference type="PROSITE" id="PS00028">
    <property type="entry name" value="ZINC_FINGER_C2H2_1"/>
    <property type="match status" value="2"/>
</dbReference>
<protein>
    <recommendedName>
        <fullName evidence="7">C2H2-type domain-containing protein</fullName>
    </recommendedName>
</protein>
<dbReference type="Proteomes" id="UP000663852">
    <property type="component" value="Unassembled WGS sequence"/>
</dbReference>
<dbReference type="InterPro" id="IPR013087">
    <property type="entry name" value="Znf_C2H2_type"/>
</dbReference>
<keyword evidence="10" id="KW-1185">Reference proteome</keyword>
<evidence type="ECO:0000259" key="7">
    <source>
        <dbReference type="PROSITE" id="PS50157"/>
    </source>
</evidence>
<dbReference type="OrthoDB" id="8117402at2759"/>
<keyword evidence="1" id="KW-0479">Metal-binding</keyword>
<feature type="domain" description="C2H2-type" evidence="7">
    <location>
        <begin position="316"/>
        <end position="344"/>
    </location>
</feature>
<evidence type="ECO:0000256" key="4">
    <source>
        <dbReference type="ARBA" id="ARBA00022833"/>
    </source>
</evidence>
<feature type="region of interest" description="Disordered" evidence="6">
    <location>
        <begin position="382"/>
        <end position="403"/>
    </location>
</feature>
<feature type="domain" description="C2H2-type" evidence="7">
    <location>
        <begin position="345"/>
        <end position="368"/>
    </location>
</feature>
<dbReference type="InterPro" id="IPR050329">
    <property type="entry name" value="GLI_C2H2-zinc-finger"/>
</dbReference>
<name>A0A813RS07_ADIRI</name>
<gene>
    <name evidence="8" type="ORF">EDS130_LOCUS4124</name>
    <name evidence="9" type="ORF">XAT740_LOCUS53720</name>
</gene>
<dbReference type="FunFam" id="3.30.160.60:FF:000100">
    <property type="entry name" value="Zinc finger 45-like"/>
    <property type="match status" value="1"/>
</dbReference>
<dbReference type="PANTHER" id="PTHR19818">
    <property type="entry name" value="ZINC FINGER PROTEIN ZIC AND GLI"/>
    <property type="match status" value="1"/>
</dbReference>
<dbReference type="GO" id="GO:0045944">
    <property type="term" value="P:positive regulation of transcription by RNA polymerase II"/>
    <property type="evidence" value="ECO:0007669"/>
    <property type="project" value="UniProtKB-ARBA"/>
</dbReference>
<dbReference type="InterPro" id="IPR036236">
    <property type="entry name" value="Znf_C2H2_sf"/>
</dbReference>